<keyword evidence="1" id="KW-0732">Signal</keyword>
<proteinExistence type="predicted"/>
<reference evidence="3 4" key="1">
    <citation type="journal article" date="2021" name="ISME J.">
        <title>Genomic evolution of the class Acidithiobacillia: deep-branching Proteobacteria living in extreme acidic conditions.</title>
        <authorList>
            <person name="Moya-Beltran A."/>
            <person name="Beard S."/>
            <person name="Rojas-Villalobos C."/>
            <person name="Issotta F."/>
            <person name="Gallardo Y."/>
            <person name="Ulloa R."/>
            <person name="Giaveno A."/>
            <person name="Degli Esposti M."/>
            <person name="Johnson D.B."/>
            <person name="Quatrini R."/>
        </authorList>
    </citation>
    <scope>NUCLEOTIDE SEQUENCE [LARGE SCALE GENOMIC DNA]</scope>
    <source>
        <strain evidence="3 4">ATCC 19703</strain>
    </source>
</reference>
<dbReference type="RefSeq" id="WP_215863224.1">
    <property type="nucleotide sequence ID" value="NZ_JABELD010000036.1"/>
</dbReference>
<sequence>MNKRQLPAQSKIARTSFKCLIASSSLFFSMKVLADTQNGVLPPEVAPFHEQQQVAANRVTEPDSPVIRRDEQIIKKRHEARETLQHEAIPVGMEGSTLAAPILTIAKQPTTPTKIASHKIDSQNNALATLAAALAASPKEGNQTQAILMAAADHGDYLPAISWSLARKYWGLAKLLVENNPGRTPPWVHLSLALHKKDLTTIQTLLDHPADLPSKEMFQAEEDLGRPRQAQSLAIEALQVNSFDRELRRMYVDSLAHTASYAGIQGSWQSFNGLQLYGPELNARIHASPFWGIQIQSQNLWQNANSDTQLITTPRLQNRTNVGVFWDSRRWQGDLSVGEYRGLQNNWTSKLLASWQMTSSTSLSTRLAYHSQTFQSPALAVAGMANRAEIQLTQTLDSWTTNAALGWNQYLGQDGIQQGTDSYGELGAFWRSNLGPWEFHIGPFADYHALQRRATPEGVIAQVLSTDARNMDSILPGSYADYGVRLQWGALEQNLHPGWMPNLQLSVYDNSRFGFQYQLNAGISTAVLGPDRLSLEFSQGQGGNGLALNQRIFALNYRFYF</sequence>
<protein>
    <recommendedName>
        <fullName evidence="2">PelB C-terminal domain-containing protein</fullName>
    </recommendedName>
</protein>
<dbReference type="Pfam" id="PF24604">
    <property type="entry name" value="B-barrel_PelB_C"/>
    <property type="match status" value="1"/>
</dbReference>
<dbReference type="Proteomes" id="UP001197028">
    <property type="component" value="Unassembled WGS sequence"/>
</dbReference>
<feature type="domain" description="PelB C-terminal" evidence="2">
    <location>
        <begin position="258"/>
        <end position="560"/>
    </location>
</feature>
<name>A0ABS5ZQF0_9PROT</name>
<organism evidence="3 4">
    <name type="scientific">Acidithiobacillus concretivorus</name>
    <dbReference type="NCBI Taxonomy" id="3063952"/>
    <lineage>
        <taxon>Bacteria</taxon>
        <taxon>Pseudomonadati</taxon>
        <taxon>Pseudomonadota</taxon>
        <taxon>Acidithiobacillia</taxon>
        <taxon>Acidithiobacillales</taxon>
        <taxon>Acidithiobacillaceae</taxon>
        <taxon>Acidithiobacillus</taxon>
    </lineage>
</organism>
<feature type="signal peptide" evidence="1">
    <location>
        <begin position="1"/>
        <end position="34"/>
    </location>
</feature>
<gene>
    <name evidence="3" type="ORF">HJG40_05345</name>
</gene>
<accession>A0ABS5ZQF0</accession>
<feature type="chain" id="PRO_5045875744" description="PelB C-terminal domain-containing protein" evidence="1">
    <location>
        <begin position="35"/>
        <end position="561"/>
    </location>
</feature>
<dbReference type="EMBL" id="JABELD010000036">
    <property type="protein sequence ID" value="MBU2738224.1"/>
    <property type="molecule type" value="Genomic_DNA"/>
</dbReference>
<keyword evidence="4" id="KW-1185">Reference proteome</keyword>
<evidence type="ECO:0000256" key="1">
    <source>
        <dbReference type="SAM" id="SignalP"/>
    </source>
</evidence>
<evidence type="ECO:0000313" key="3">
    <source>
        <dbReference type="EMBL" id="MBU2738224.1"/>
    </source>
</evidence>
<evidence type="ECO:0000259" key="2">
    <source>
        <dbReference type="Pfam" id="PF24604"/>
    </source>
</evidence>
<evidence type="ECO:0000313" key="4">
    <source>
        <dbReference type="Proteomes" id="UP001197028"/>
    </source>
</evidence>
<comment type="caution">
    <text evidence="3">The sequence shown here is derived from an EMBL/GenBank/DDBJ whole genome shotgun (WGS) entry which is preliminary data.</text>
</comment>
<dbReference type="InterPro" id="IPR057306">
    <property type="entry name" value="B-barrel_PelB_C"/>
</dbReference>